<proteinExistence type="predicted"/>
<accession>A0A1M6UB91</accession>
<evidence type="ECO:0000313" key="2">
    <source>
        <dbReference type="Proteomes" id="UP000184275"/>
    </source>
</evidence>
<dbReference type="Proteomes" id="UP000184275">
    <property type="component" value="Unassembled WGS sequence"/>
</dbReference>
<evidence type="ECO:0000313" key="1">
    <source>
        <dbReference type="EMBL" id="SHK66338.1"/>
    </source>
</evidence>
<keyword evidence="2" id="KW-1185">Reference proteome</keyword>
<gene>
    <name evidence="1" type="ORF">SAMN05720469_11329</name>
</gene>
<sequence>MNTAQNNTNYRNQRWNFCGFDAFRNRIISQLALHGTELSDDETGVLLDFYRQGESETYVLAALGY</sequence>
<organism evidence="1 2">
    <name type="scientific">Fibrobacter intestinalis</name>
    <dbReference type="NCBI Taxonomy" id="28122"/>
    <lineage>
        <taxon>Bacteria</taxon>
        <taxon>Pseudomonadati</taxon>
        <taxon>Fibrobacterota</taxon>
        <taxon>Fibrobacteria</taxon>
        <taxon>Fibrobacterales</taxon>
        <taxon>Fibrobacteraceae</taxon>
        <taxon>Fibrobacter</taxon>
    </lineage>
</organism>
<dbReference type="RefSeq" id="WP_073304104.1">
    <property type="nucleotide sequence ID" value="NZ_FRAW01000013.1"/>
</dbReference>
<dbReference type="EMBL" id="FRAW01000013">
    <property type="protein sequence ID" value="SHK66338.1"/>
    <property type="molecule type" value="Genomic_DNA"/>
</dbReference>
<name>A0A1M6UB91_9BACT</name>
<dbReference type="AlphaFoldDB" id="A0A1M6UB91"/>
<protein>
    <submittedName>
        <fullName evidence="1">Uncharacterized protein</fullName>
    </submittedName>
</protein>
<reference evidence="2" key="1">
    <citation type="submission" date="2016-11" db="EMBL/GenBank/DDBJ databases">
        <authorList>
            <person name="Varghese N."/>
            <person name="Submissions S."/>
        </authorList>
    </citation>
    <scope>NUCLEOTIDE SEQUENCE [LARGE SCALE GENOMIC DNA]</scope>
    <source>
        <strain evidence="2">UWOS</strain>
    </source>
</reference>